<evidence type="ECO:0000313" key="3">
    <source>
        <dbReference type="EMBL" id="NKX94090.1"/>
    </source>
</evidence>
<dbReference type="GO" id="GO:0008233">
    <property type="term" value="F:peptidase activity"/>
    <property type="evidence" value="ECO:0007669"/>
    <property type="project" value="InterPro"/>
</dbReference>
<dbReference type="InterPro" id="IPR058193">
    <property type="entry name" value="VanY/YodJ_core_dom"/>
</dbReference>
<proteinExistence type="predicted"/>
<dbReference type="Gene3D" id="3.30.1380.10">
    <property type="match status" value="1"/>
</dbReference>
<name>A0A9X5FD58_9MICO</name>
<evidence type="ECO:0000313" key="4">
    <source>
        <dbReference type="Proteomes" id="UP000774283"/>
    </source>
</evidence>
<dbReference type="PANTHER" id="PTHR34385:SF1">
    <property type="entry name" value="PEPTIDOGLYCAN L-ALANYL-D-GLUTAMATE ENDOPEPTIDASE CWLK"/>
    <property type="match status" value="1"/>
</dbReference>
<dbReference type="InterPro" id="IPR009045">
    <property type="entry name" value="Zn_M74/Hedgehog-like"/>
</dbReference>
<evidence type="ECO:0000256" key="1">
    <source>
        <dbReference type="SAM" id="MobiDB-lite"/>
    </source>
</evidence>
<protein>
    <submittedName>
        <fullName evidence="3">M15 family metallopeptidase</fullName>
    </submittedName>
</protein>
<dbReference type="InterPro" id="IPR052179">
    <property type="entry name" value="DD-CPase-like"/>
</dbReference>
<dbReference type="AlphaFoldDB" id="A0A9X5FD58"/>
<dbReference type="Proteomes" id="UP000774283">
    <property type="component" value="Unassembled WGS sequence"/>
</dbReference>
<comment type="caution">
    <text evidence="3">The sequence shown here is derived from an EMBL/GenBank/DDBJ whole genome shotgun (WGS) entry which is preliminary data.</text>
</comment>
<dbReference type="GO" id="GO:0006508">
    <property type="term" value="P:proteolysis"/>
    <property type="evidence" value="ECO:0007669"/>
    <property type="project" value="InterPro"/>
</dbReference>
<gene>
    <name evidence="3" type="ORF">HF995_12560</name>
</gene>
<keyword evidence="4" id="KW-1185">Reference proteome</keyword>
<reference evidence="3 4" key="1">
    <citation type="submission" date="2020-04" db="EMBL/GenBank/DDBJ databases">
        <title>MicrobeNet Type strains.</title>
        <authorList>
            <person name="Nicholson A.C."/>
        </authorList>
    </citation>
    <scope>NUCLEOTIDE SEQUENCE [LARGE SCALE GENOMIC DNA]</scope>
    <source>
        <strain evidence="3 4">ATCC BAA-789</strain>
    </source>
</reference>
<sequence length="330" mass="33437">MARSRSGPTPVPTAGASGSDALRRPGGHAPRRSDARGRAARAAVAVAIVAASAAVSYVIAEQLGVVVTVERRGAPVTPVPHGSGSVDAASGVVGTGESAGAEAAPGSGALTEPPALPPGTPDGARAGAQTLGRWLGLATADLSSPDSVTVIVNKQRPLDPGHEPSDLVPVAGSQVRLRAEAADALKSLRAAAAEADVPIAVHSAYRSYGEQAQTFEGWVATLGEDRAVARSARAGHSEHQTGLAVDVVAMTGACRTIGCFGETPQAAWLAEHAHEHGWVVRYQEGAEAVTGYDAEPWHLRYVGVDVARAAIESGATSLETLFGLPAAPGY</sequence>
<dbReference type="RefSeq" id="WP_168448136.1">
    <property type="nucleotide sequence ID" value="NZ_JAAXOW010000004.1"/>
</dbReference>
<dbReference type="EMBL" id="JAAXOW010000004">
    <property type="protein sequence ID" value="NKX94090.1"/>
    <property type="molecule type" value="Genomic_DNA"/>
</dbReference>
<feature type="region of interest" description="Disordered" evidence="1">
    <location>
        <begin position="96"/>
        <end position="124"/>
    </location>
</feature>
<evidence type="ECO:0000259" key="2">
    <source>
        <dbReference type="Pfam" id="PF02557"/>
    </source>
</evidence>
<dbReference type="InterPro" id="IPR003709">
    <property type="entry name" value="VanY-like_core_dom"/>
</dbReference>
<organism evidence="3 4">
    <name type="scientific">Sanguibacter hominis ATCC BAA-789</name>
    <dbReference type="NCBI Taxonomy" id="1312740"/>
    <lineage>
        <taxon>Bacteria</taxon>
        <taxon>Bacillati</taxon>
        <taxon>Actinomycetota</taxon>
        <taxon>Actinomycetes</taxon>
        <taxon>Micrococcales</taxon>
        <taxon>Sanguibacteraceae</taxon>
        <taxon>Sanguibacter</taxon>
    </lineage>
</organism>
<feature type="compositionally biased region" description="Low complexity" evidence="1">
    <location>
        <begin position="96"/>
        <end position="109"/>
    </location>
</feature>
<feature type="domain" description="D-alanyl-D-alanine carboxypeptidase-like core" evidence="2">
    <location>
        <begin position="176"/>
        <end position="303"/>
    </location>
</feature>
<dbReference type="Pfam" id="PF02557">
    <property type="entry name" value="VanY"/>
    <property type="match status" value="1"/>
</dbReference>
<feature type="region of interest" description="Disordered" evidence="1">
    <location>
        <begin position="1"/>
        <end position="37"/>
    </location>
</feature>
<dbReference type="CDD" id="cd14852">
    <property type="entry name" value="LD-carboxypeptidase"/>
    <property type="match status" value="1"/>
</dbReference>
<dbReference type="PANTHER" id="PTHR34385">
    <property type="entry name" value="D-ALANYL-D-ALANINE CARBOXYPEPTIDASE"/>
    <property type="match status" value="1"/>
</dbReference>
<accession>A0A9X5FD58</accession>
<dbReference type="SUPFAM" id="SSF55166">
    <property type="entry name" value="Hedgehog/DD-peptidase"/>
    <property type="match status" value="1"/>
</dbReference>